<feature type="binding site" evidence="2">
    <location>
        <position position="387"/>
    </location>
    <ligand>
        <name>Fe cation</name>
        <dbReference type="ChEBI" id="CHEBI:24875"/>
    </ligand>
</feature>
<keyword evidence="6" id="KW-1185">Reference proteome</keyword>
<keyword evidence="2 3" id="KW-0472">Membrane</keyword>
<dbReference type="Gene3D" id="1.25.40.10">
    <property type="entry name" value="Tetratricopeptide repeat domain"/>
    <property type="match status" value="2"/>
</dbReference>
<dbReference type="RefSeq" id="WP_183409438.1">
    <property type="nucleotide sequence ID" value="NZ_JACHWY010000001.1"/>
</dbReference>
<gene>
    <name evidence="2" type="primary">lapB</name>
    <name evidence="5" type="ORF">FHR99_001004</name>
</gene>
<keyword evidence="2" id="KW-0677">Repeat</keyword>
<name>A0A7W4W431_9GAMM</name>
<protein>
    <recommendedName>
        <fullName evidence="2">Lipopolysaccharide assembly protein B</fullName>
    </recommendedName>
</protein>
<dbReference type="InterPro" id="IPR041166">
    <property type="entry name" value="Rubredoxin_2"/>
</dbReference>
<evidence type="ECO:0000313" key="5">
    <source>
        <dbReference type="EMBL" id="MBB3046768.1"/>
    </source>
</evidence>
<dbReference type="GO" id="GO:0046890">
    <property type="term" value="P:regulation of lipid biosynthetic process"/>
    <property type="evidence" value="ECO:0007669"/>
    <property type="project" value="UniProtKB-UniRule"/>
</dbReference>
<accession>A0A7W4W431</accession>
<dbReference type="HAMAP" id="MF_00994">
    <property type="entry name" value="LPS_assembly_LapB"/>
    <property type="match status" value="1"/>
</dbReference>
<feature type="binding site" evidence="2">
    <location>
        <position position="384"/>
    </location>
    <ligand>
        <name>Fe cation</name>
        <dbReference type="ChEBI" id="CHEBI:24875"/>
    </ligand>
</feature>
<dbReference type="GO" id="GO:0009898">
    <property type="term" value="C:cytoplasmic side of plasma membrane"/>
    <property type="evidence" value="ECO:0007669"/>
    <property type="project" value="UniProtKB-UniRule"/>
</dbReference>
<keyword evidence="2 3" id="KW-0812">Transmembrane</keyword>
<feature type="transmembrane region" description="Helical" evidence="3">
    <location>
        <begin position="6"/>
        <end position="21"/>
    </location>
</feature>
<dbReference type="InterPro" id="IPR030865">
    <property type="entry name" value="LapB"/>
</dbReference>
<comment type="subcellular location">
    <subcellularLocation>
        <location evidence="2">Cell inner membrane</location>
        <topology evidence="2">Single-pass membrane protein</topology>
        <orientation evidence="2">Cytoplasmic side</orientation>
    </subcellularLocation>
</comment>
<proteinExistence type="inferred from homology"/>
<evidence type="ECO:0000259" key="4">
    <source>
        <dbReference type="Pfam" id="PF18073"/>
    </source>
</evidence>
<comment type="similarity">
    <text evidence="2">Belongs to the LapB family.</text>
</comment>
<dbReference type="InterPro" id="IPR011990">
    <property type="entry name" value="TPR-like_helical_dom_sf"/>
</dbReference>
<feature type="topological domain" description="Cytoplasmic" evidence="2">
    <location>
        <begin position="24"/>
        <end position="402"/>
    </location>
</feature>
<dbReference type="AlphaFoldDB" id="A0A7W4W431"/>
<dbReference type="Pfam" id="PF18073">
    <property type="entry name" value="Zn_ribbon_LapB"/>
    <property type="match status" value="1"/>
</dbReference>
<comment type="function">
    <text evidence="2">Modulates cellular lipopolysaccharide (LPS) levels by regulating LpxC, which is involved in lipid A biosynthesis. May act by modulating the proteolytic activity of FtsH towards LpxC. May also coordinate assembly of proteins involved in LPS synthesis at the plasma membrane.</text>
</comment>
<keyword evidence="2" id="KW-0408">Iron</keyword>
<feature type="binding site" evidence="2">
    <location>
        <position position="370"/>
    </location>
    <ligand>
        <name>Fe cation</name>
        <dbReference type="ChEBI" id="CHEBI:24875"/>
    </ligand>
</feature>
<reference evidence="5 6" key="1">
    <citation type="submission" date="2020-08" db="EMBL/GenBank/DDBJ databases">
        <title>Genomic Encyclopedia of Type Strains, Phase III (KMG-III): the genomes of soil and plant-associated and newly described type strains.</title>
        <authorList>
            <person name="Whitman W."/>
        </authorList>
    </citation>
    <scope>NUCLEOTIDE SEQUENCE [LARGE SCALE GENOMIC DNA]</scope>
    <source>
        <strain evidence="5 6">CECT 8654</strain>
    </source>
</reference>
<keyword evidence="1 2" id="KW-0479">Metal-binding</keyword>
<dbReference type="Proteomes" id="UP000537130">
    <property type="component" value="Unassembled WGS sequence"/>
</dbReference>
<keyword evidence="2 3" id="KW-1133">Transmembrane helix</keyword>
<organism evidence="5 6">
    <name type="scientific">Litorivivens lipolytica</name>
    <dbReference type="NCBI Taxonomy" id="1524264"/>
    <lineage>
        <taxon>Bacteria</taxon>
        <taxon>Pseudomonadati</taxon>
        <taxon>Pseudomonadota</taxon>
        <taxon>Gammaproteobacteria</taxon>
        <taxon>Litorivivens</taxon>
    </lineage>
</organism>
<keyword evidence="2" id="KW-1003">Cell membrane</keyword>
<dbReference type="GO" id="GO:0005506">
    <property type="term" value="F:iron ion binding"/>
    <property type="evidence" value="ECO:0007669"/>
    <property type="project" value="UniProtKB-UniRule"/>
</dbReference>
<keyword evidence="2" id="KW-0802">TPR repeat</keyword>
<evidence type="ECO:0000256" key="2">
    <source>
        <dbReference type="HAMAP-Rule" id="MF_00994"/>
    </source>
</evidence>
<keyword evidence="2" id="KW-0997">Cell inner membrane</keyword>
<dbReference type="SUPFAM" id="SSF48452">
    <property type="entry name" value="TPR-like"/>
    <property type="match status" value="2"/>
</dbReference>
<dbReference type="NCBIfam" id="NF008757">
    <property type="entry name" value="PRK11788.1-5"/>
    <property type="match status" value="1"/>
</dbReference>
<evidence type="ECO:0000313" key="6">
    <source>
        <dbReference type="Proteomes" id="UP000537130"/>
    </source>
</evidence>
<dbReference type="EMBL" id="JACHWY010000001">
    <property type="protein sequence ID" value="MBB3046768.1"/>
    <property type="molecule type" value="Genomic_DNA"/>
</dbReference>
<comment type="caution">
    <text evidence="5">The sequence shown here is derived from an EMBL/GenBank/DDBJ whole genome shotgun (WGS) entry which is preliminary data.</text>
</comment>
<evidence type="ECO:0000256" key="3">
    <source>
        <dbReference type="SAM" id="Phobius"/>
    </source>
</evidence>
<feature type="binding site" evidence="2">
    <location>
        <position position="373"/>
    </location>
    <ligand>
        <name>Fe cation</name>
        <dbReference type="ChEBI" id="CHEBI:24875"/>
    </ligand>
</feature>
<feature type="domain" description="LapB rubredoxin metal binding" evidence="4">
    <location>
        <begin position="368"/>
        <end position="394"/>
    </location>
</feature>
<dbReference type="GO" id="GO:0008653">
    <property type="term" value="P:lipopolysaccharide metabolic process"/>
    <property type="evidence" value="ECO:0007669"/>
    <property type="project" value="InterPro"/>
</dbReference>
<evidence type="ECO:0000256" key="1">
    <source>
        <dbReference type="ARBA" id="ARBA00022723"/>
    </source>
</evidence>
<sequence length="402" mass="45768">MPEFGQVLLLVVAIAIGWFLGRRQRPKSPARDEDATSAAAAHYYQGLNFLLHEQPDVAIDSFVSSLEVNRDTLETHLAVGSLLRRKGEVDRAIRIHQNLLARPNLGGDQLHQVHMELAQDYIRAGLLDRAERMLKDLVQQSPAWRRSALRHLLAIYQDEREWDNAIDVAKELMPKKGWLRAGAPAEDDTHRCLAHFYCEKAELAYAAKDLHSARTDLKLAMHYDRQCVRASMLLGEIELDCGHPQAAIKALKRVFTQNRLYIGEVLELMHQAYRKRGEEAEFVDYLKACYEEYPSSAVLLKLVELLDTLQPGDQAELFLAQQLKRRPTLKGLLQVINYQAPKASDSNRENLTVLQRMLTELLQDKPSYQCDHCGFSGHQLHWHCPTCKHWGCIAPIRGAEGD</sequence>